<dbReference type="Pfam" id="PF25876">
    <property type="entry name" value="HH_MFP_RND"/>
    <property type="match status" value="1"/>
</dbReference>
<dbReference type="RefSeq" id="WP_158079678.1">
    <property type="nucleotide sequence ID" value="NZ_CP030241.1"/>
</dbReference>
<accession>A0AAQ2Q967</accession>
<dbReference type="EMBL" id="CP087781">
    <property type="protein sequence ID" value="UZA51780.1"/>
    <property type="molecule type" value="Genomic_DNA"/>
</dbReference>
<evidence type="ECO:0000313" key="7">
    <source>
        <dbReference type="Proteomes" id="UP001163632"/>
    </source>
</evidence>
<dbReference type="Gene3D" id="2.40.50.100">
    <property type="match status" value="1"/>
</dbReference>
<proteinExistence type="predicted"/>
<dbReference type="PANTHER" id="PTHR30386:SF24">
    <property type="entry name" value="MULTIDRUG RESISTANCE EFFLUX PUMP"/>
    <property type="match status" value="1"/>
</dbReference>
<protein>
    <submittedName>
        <fullName evidence="5">HlyD family secretion protein</fullName>
    </submittedName>
</protein>
<keyword evidence="1" id="KW-0175">Coiled coil</keyword>
<dbReference type="Gene3D" id="2.40.30.170">
    <property type="match status" value="1"/>
</dbReference>
<dbReference type="GeneID" id="77187322"/>
<keyword evidence="7" id="KW-1185">Reference proteome</keyword>
<dbReference type="Gene3D" id="1.10.287.470">
    <property type="entry name" value="Helix hairpin bin"/>
    <property type="match status" value="1"/>
</dbReference>
<evidence type="ECO:0000313" key="4">
    <source>
        <dbReference type="EMBL" id="UZA03088.1"/>
    </source>
</evidence>
<evidence type="ECO:0000313" key="6">
    <source>
        <dbReference type="Proteomes" id="UP001163283"/>
    </source>
</evidence>
<dbReference type="GO" id="GO:0055085">
    <property type="term" value="P:transmembrane transport"/>
    <property type="evidence" value="ECO:0007669"/>
    <property type="project" value="InterPro"/>
</dbReference>
<reference evidence="5 6" key="1">
    <citation type="journal article" date="2022" name="BMC Microbiol.">
        <title>Whole genome sequencing of Moraxella bovis strains from North America reveals two genotypes with different genetic determinants.</title>
        <authorList>
            <person name="Wynn E.L."/>
            <person name="Hille M.M."/>
            <person name="Loy J.D."/>
            <person name="Schuller G."/>
            <person name="Kuhn K.L."/>
            <person name="Dickey A.M."/>
            <person name="Bono J.L."/>
            <person name="Clawson M.L."/>
        </authorList>
    </citation>
    <scope>NUCLEOTIDE SEQUENCE [LARGE SCALE GENOMIC DNA]</scope>
    <source>
        <strain evidence="4">SAM102599</strain>
        <strain evidence="5 6">SAM57978</strain>
    </source>
</reference>
<dbReference type="PANTHER" id="PTHR30386">
    <property type="entry name" value="MEMBRANE FUSION SUBUNIT OF EMRAB-TOLC MULTIDRUG EFFLUX PUMP"/>
    <property type="match status" value="1"/>
</dbReference>
<feature type="coiled-coil region" evidence="1">
    <location>
        <begin position="110"/>
        <end position="175"/>
    </location>
</feature>
<name>A0AAQ2Q967_MORBO</name>
<dbReference type="InterPro" id="IPR058624">
    <property type="entry name" value="MdtA-like_HH"/>
</dbReference>
<dbReference type="AlphaFoldDB" id="A0AAQ2Q967"/>
<feature type="domain" description="Multidrug resistance protein MdtA-like alpha-helical hairpin" evidence="2">
    <location>
        <begin position="112"/>
        <end position="167"/>
    </location>
</feature>
<dbReference type="InterPro" id="IPR058634">
    <property type="entry name" value="AaeA-lik-b-barrel"/>
</dbReference>
<dbReference type="EMBL" id="CP087830">
    <property type="protein sequence ID" value="UZA03088.1"/>
    <property type="molecule type" value="Genomic_DNA"/>
</dbReference>
<evidence type="ECO:0000256" key="1">
    <source>
        <dbReference type="SAM" id="Coils"/>
    </source>
</evidence>
<organism evidence="5 6">
    <name type="scientific">Moraxella bovis</name>
    <dbReference type="NCBI Taxonomy" id="476"/>
    <lineage>
        <taxon>Bacteria</taxon>
        <taxon>Pseudomonadati</taxon>
        <taxon>Pseudomonadota</taxon>
        <taxon>Gammaproteobacteria</taxon>
        <taxon>Moraxellales</taxon>
        <taxon>Moraxellaceae</taxon>
        <taxon>Moraxella</taxon>
    </lineage>
</organism>
<dbReference type="Pfam" id="PF25963">
    <property type="entry name" value="Beta-barrel_AAEA"/>
    <property type="match status" value="1"/>
</dbReference>
<sequence length="344" mass="36666">MKKLLVLGLLLSGVMGILYAYQLPPFSPNYIETNNAYIRGKATVISPKVGGYVKEILVQDYEWVEAGQPLVQIETEQYEMKVAQASAGVLAQETALQKIKQAQTSAVANIAVMDANISSAQATLANAQAQFGRMAELIKIDAVSRQAYDDAQTNVKKAQSALAQAIAQKKASEQQAIDVKVNEKSNLVAIDNAKAGLELAKLDLEQTLIKSPISGQLGEITAKTGQLVAVGTNLMTVVPPDYWLIANVKETEIAQIGIGSLAHIEMDALGGKTILTGKVTQIAPATGSEFSTAKTDPSTGNFIKIAQRIPVKIEFDPNQSAVKNVSMGMSAVVKIDKVNEVAVK</sequence>
<dbReference type="InterPro" id="IPR050739">
    <property type="entry name" value="MFP"/>
</dbReference>
<evidence type="ECO:0000259" key="2">
    <source>
        <dbReference type="Pfam" id="PF25876"/>
    </source>
</evidence>
<dbReference type="Proteomes" id="UP001163283">
    <property type="component" value="Chromosome"/>
</dbReference>
<dbReference type="Proteomes" id="UP001163632">
    <property type="component" value="Chromosome"/>
</dbReference>
<evidence type="ECO:0000259" key="3">
    <source>
        <dbReference type="Pfam" id="PF25963"/>
    </source>
</evidence>
<evidence type="ECO:0000313" key="5">
    <source>
        <dbReference type="EMBL" id="UZA51780.1"/>
    </source>
</evidence>
<gene>
    <name evidence="4" type="ORF">LP092_14355</name>
    <name evidence="5" type="ORF">LP129_00995</name>
</gene>
<dbReference type="SUPFAM" id="SSF111369">
    <property type="entry name" value="HlyD-like secretion proteins"/>
    <property type="match status" value="3"/>
</dbReference>
<feature type="domain" description="p-hydroxybenzoic acid efflux pump subunit AaeA-like beta-barrel" evidence="3">
    <location>
        <begin position="242"/>
        <end position="335"/>
    </location>
</feature>